<dbReference type="FunFam" id="3.30.70.330:FF:000182">
    <property type="entry name" value="RNA-binding motif protein 28"/>
    <property type="match status" value="1"/>
</dbReference>
<dbReference type="GO" id="GO:0005681">
    <property type="term" value="C:spliceosomal complex"/>
    <property type="evidence" value="ECO:0007669"/>
    <property type="project" value="UniProtKB-KW"/>
</dbReference>
<dbReference type="PANTHER" id="PTHR48039">
    <property type="entry name" value="RNA-BINDING MOTIF PROTEIN 14B"/>
    <property type="match status" value="1"/>
</dbReference>
<feature type="region of interest" description="Disordered" evidence="17">
    <location>
        <begin position="81"/>
        <end position="112"/>
    </location>
</feature>
<feature type="compositionally biased region" description="Basic and acidic residues" evidence="17">
    <location>
        <begin position="234"/>
        <end position="243"/>
    </location>
</feature>
<evidence type="ECO:0000256" key="17">
    <source>
        <dbReference type="SAM" id="MobiDB-lite"/>
    </source>
</evidence>
<evidence type="ECO:0000256" key="10">
    <source>
        <dbReference type="ARBA" id="ARBA00023187"/>
    </source>
</evidence>
<dbReference type="PROSITE" id="PS50102">
    <property type="entry name" value="RRM"/>
    <property type="match status" value="4"/>
</dbReference>
<evidence type="ECO:0000256" key="5">
    <source>
        <dbReference type="ARBA" id="ARBA00022728"/>
    </source>
</evidence>
<evidence type="ECO:0000256" key="11">
    <source>
        <dbReference type="ARBA" id="ARBA00023242"/>
    </source>
</evidence>
<keyword evidence="8 16" id="KW-0694">RNA-binding</keyword>
<evidence type="ECO:0000256" key="4">
    <source>
        <dbReference type="ARBA" id="ARBA00022664"/>
    </source>
</evidence>
<evidence type="ECO:0000259" key="18">
    <source>
        <dbReference type="PROSITE" id="PS50102"/>
    </source>
</evidence>
<feature type="compositionally biased region" description="Low complexity" evidence="17">
    <location>
        <begin position="245"/>
        <end position="262"/>
    </location>
</feature>
<dbReference type="AlphaFoldDB" id="A0ABD1K3K7"/>
<keyword evidence="20" id="KW-1185">Reference proteome</keyword>
<keyword evidence="2" id="KW-1017">Isopeptide bond</keyword>
<dbReference type="CDD" id="cd12413">
    <property type="entry name" value="RRM1_RBM28_like"/>
    <property type="match status" value="1"/>
</dbReference>
<feature type="domain" description="RRM" evidence="18">
    <location>
        <begin position="5"/>
        <end position="81"/>
    </location>
</feature>
<protein>
    <recommendedName>
        <fullName evidence="14">RNA-binding protein 28</fullName>
    </recommendedName>
    <alternativeName>
        <fullName evidence="15">RNA-binding motif protein 28</fullName>
    </alternativeName>
</protein>
<feature type="domain" description="RRM" evidence="18">
    <location>
        <begin position="497"/>
        <end position="602"/>
    </location>
</feature>
<evidence type="ECO:0000256" key="13">
    <source>
        <dbReference type="ARBA" id="ARBA00062033"/>
    </source>
</evidence>
<comment type="caution">
    <text evidence="19">The sequence shown here is derived from an EMBL/GenBank/DDBJ whole genome shotgun (WGS) entry which is preliminary data.</text>
</comment>
<evidence type="ECO:0000256" key="16">
    <source>
        <dbReference type="PROSITE-ProRule" id="PRU00176"/>
    </source>
</evidence>
<name>A0ABD1K3K7_9TELE</name>
<feature type="compositionally biased region" description="Basic and acidic residues" evidence="17">
    <location>
        <begin position="752"/>
        <end position="766"/>
    </location>
</feature>
<evidence type="ECO:0000256" key="9">
    <source>
        <dbReference type="ARBA" id="ARBA00022990"/>
    </source>
</evidence>
<evidence type="ECO:0000256" key="3">
    <source>
        <dbReference type="ARBA" id="ARBA00022553"/>
    </source>
</evidence>
<evidence type="ECO:0000256" key="1">
    <source>
        <dbReference type="ARBA" id="ARBA00004604"/>
    </source>
</evidence>
<evidence type="ECO:0000313" key="20">
    <source>
        <dbReference type="Proteomes" id="UP001591681"/>
    </source>
</evidence>
<feature type="region of interest" description="Disordered" evidence="17">
    <location>
        <begin position="597"/>
        <end position="788"/>
    </location>
</feature>
<evidence type="ECO:0000256" key="2">
    <source>
        <dbReference type="ARBA" id="ARBA00022499"/>
    </source>
</evidence>
<evidence type="ECO:0000256" key="6">
    <source>
        <dbReference type="ARBA" id="ARBA00022737"/>
    </source>
</evidence>
<dbReference type="SUPFAM" id="SSF54928">
    <property type="entry name" value="RNA-binding domain, RBD"/>
    <property type="match status" value="4"/>
</dbReference>
<keyword evidence="11" id="KW-0539">Nucleus</keyword>
<feature type="compositionally biased region" description="Low complexity" evidence="17">
    <location>
        <begin position="627"/>
        <end position="673"/>
    </location>
</feature>
<evidence type="ECO:0000256" key="12">
    <source>
        <dbReference type="ARBA" id="ARBA00053567"/>
    </source>
</evidence>
<dbReference type="GO" id="GO:0008380">
    <property type="term" value="P:RNA splicing"/>
    <property type="evidence" value="ECO:0007669"/>
    <property type="project" value="UniProtKB-KW"/>
</dbReference>
<dbReference type="GO" id="GO:0006397">
    <property type="term" value="P:mRNA processing"/>
    <property type="evidence" value="ECO:0007669"/>
    <property type="project" value="UniProtKB-KW"/>
</dbReference>
<feature type="compositionally biased region" description="Acidic residues" evidence="17">
    <location>
        <begin position="216"/>
        <end position="233"/>
    </location>
</feature>
<evidence type="ECO:0000256" key="7">
    <source>
        <dbReference type="ARBA" id="ARBA00022843"/>
    </source>
</evidence>
<evidence type="ECO:0000313" key="19">
    <source>
        <dbReference type="EMBL" id="KAL2093703.1"/>
    </source>
</evidence>
<keyword evidence="5" id="KW-0747">Spliceosome</keyword>
<dbReference type="CDD" id="cd12416">
    <property type="entry name" value="RRM4_RBM28_like"/>
    <property type="match status" value="1"/>
</dbReference>
<accession>A0ABD1K3K7</accession>
<dbReference type="PANTHER" id="PTHR48039:SF5">
    <property type="entry name" value="RNA-BINDING PROTEIN 28"/>
    <property type="match status" value="1"/>
</dbReference>
<keyword evidence="6" id="KW-0677">Repeat</keyword>
<comment type="function">
    <text evidence="12">Nucleolar component of the spliceosomal ribonucleoprotein complexes.</text>
</comment>
<proteinExistence type="predicted"/>
<keyword evidence="7" id="KW-0832">Ubl conjugation</keyword>
<dbReference type="FunFam" id="3.30.70.330:FF:000315">
    <property type="entry name" value="RNA-binding motif protein 28"/>
    <property type="match status" value="1"/>
</dbReference>
<feature type="compositionally biased region" description="Polar residues" evidence="17">
    <location>
        <begin position="602"/>
        <end position="614"/>
    </location>
</feature>
<feature type="region of interest" description="Disordered" evidence="17">
    <location>
        <begin position="199"/>
        <end position="338"/>
    </location>
</feature>
<dbReference type="InterPro" id="IPR035979">
    <property type="entry name" value="RBD_domain_sf"/>
</dbReference>
<keyword evidence="9" id="KW-0007">Acetylation</keyword>
<organism evidence="19 20">
    <name type="scientific">Coilia grayii</name>
    <name type="common">Gray's grenadier anchovy</name>
    <dbReference type="NCBI Taxonomy" id="363190"/>
    <lineage>
        <taxon>Eukaryota</taxon>
        <taxon>Metazoa</taxon>
        <taxon>Chordata</taxon>
        <taxon>Craniata</taxon>
        <taxon>Vertebrata</taxon>
        <taxon>Euteleostomi</taxon>
        <taxon>Actinopterygii</taxon>
        <taxon>Neopterygii</taxon>
        <taxon>Teleostei</taxon>
        <taxon>Clupei</taxon>
        <taxon>Clupeiformes</taxon>
        <taxon>Clupeoidei</taxon>
        <taxon>Engraulidae</taxon>
        <taxon>Coilinae</taxon>
        <taxon>Coilia</taxon>
    </lineage>
</organism>
<gene>
    <name evidence="19" type="ORF">ACEWY4_011015</name>
</gene>
<feature type="compositionally biased region" description="Basic and acidic residues" evidence="17">
    <location>
        <begin position="88"/>
        <end position="102"/>
    </location>
</feature>
<keyword evidence="4" id="KW-0507">mRNA processing</keyword>
<dbReference type="GO" id="GO:0003723">
    <property type="term" value="F:RNA binding"/>
    <property type="evidence" value="ECO:0007669"/>
    <property type="project" value="UniProtKB-UniRule"/>
</dbReference>
<evidence type="ECO:0000256" key="14">
    <source>
        <dbReference type="ARBA" id="ARBA00067877"/>
    </source>
</evidence>
<dbReference type="Proteomes" id="UP001591681">
    <property type="component" value="Unassembled WGS sequence"/>
</dbReference>
<dbReference type="InterPro" id="IPR000504">
    <property type="entry name" value="RRM_dom"/>
</dbReference>
<evidence type="ECO:0000256" key="15">
    <source>
        <dbReference type="ARBA" id="ARBA00075702"/>
    </source>
</evidence>
<feature type="compositionally biased region" description="Acidic residues" evidence="17">
    <location>
        <begin position="301"/>
        <end position="326"/>
    </location>
</feature>
<feature type="domain" description="RRM" evidence="18">
    <location>
        <begin position="345"/>
        <end position="429"/>
    </location>
</feature>
<comment type="subunit">
    <text evidence="13">Interacts with U1, U2, U4, U5, and U6 spliceosomal small nuclear RNAs (snRNAs).</text>
</comment>
<comment type="subcellular location">
    <subcellularLocation>
        <location evidence="1">Nucleus</location>
        <location evidence="1">Nucleolus</location>
    </subcellularLocation>
</comment>
<feature type="compositionally biased region" description="Acidic residues" evidence="17">
    <location>
        <begin position="265"/>
        <end position="293"/>
    </location>
</feature>
<feature type="compositionally biased region" description="Basic and acidic residues" evidence="17">
    <location>
        <begin position="205"/>
        <end position="215"/>
    </location>
</feature>
<reference evidence="19 20" key="1">
    <citation type="submission" date="2024-09" db="EMBL/GenBank/DDBJ databases">
        <title>A chromosome-level genome assembly of Gray's grenadier anchovy, Coilia grayii.</title>
        <authorList>
            <person name="Fu Z."/>
        </authorList>
    </citation>
    <scope>NUCLEOTIDE SEQUENCE [LARGE SCALE GENOMIC DNA]</scope>
    <source>
        <strain evidence="19">G4</strain>
        <tissue evidence="19">Muscle</tissue>
    </source>
</reference>
<dbReference type="Gene3D" id="3.30.70.330">
    <property type="match status" value="4"/>
</dbReference>
<feature type="compositionally biased region" description="Basic residues" evidence="17">
    <location>
        <begin position="715"/>
        <end position="736"/>
    </location>
</feature>
<dbReference type="SMART" id="SM00360">
    <property type="entry name" value="RRM"/>
    <property type="match status" value="4"/>
</dbReference>
<keyword evidence="3" id="KW-0597">Phosphoprotein</keyword>
<feature type="compositionally biased region" description="Basic residues" evidence="17">
    <location>
        <begin position="767"/>
        <end position="781"/>
    </location>
</feature>
<dbReference type="GO" id="GO:0005730">
    <property type="term" value="C:nucleolus"/>
    <property type="evidence" value="ECO:0007669"/>
    <property type="project" value="UniProtKB-SubCell"/>
</dbReference>
<evidence type="ECO:0000256" key="8">
    <source>
        <dbReference type="ARBA" id="ARBA00022884"/>
    </source>
</evidence>
<dbReference type="FunFam" id="3.30.70.330:FF:000340">
    <property type="entry name" value="RNA-binding motif protein 28"/>
    <property type="match status" value="1"/>
</dbReference>
<dbReference type="CDD" id="cd12415">
    <property type="entry name" value="RRM3_RBM28_like"/>
    <property type="match status" value="1"/>
</dbReference>
<dbReference type="InterPro" id="IPR012677">
    <property type="entry name" value="Nucleotide-bd_a/b_plait_sf"/>
</dbReference>
<dbReference type="CDD" id="cd12414">
    <property type="entry name" value="RRM2_RBM28_like"/>
    <property type="match status" value="1"/>
</dbReference>
<sequence>MSSSQTLFVQNLPATASNERLEEIFSDIGPVKHCFVVNDKESGKCRGIGYVTFPMAEDAQRALTEIKQYDGQKIRVSFAKKKLRDKKKGAPKEAEVPKKTPKGDQQPFRKNKKKARLIIRNLSFKCSVEDLKQVFSKYGTVLEANIPLKPDGKMRGFAFVQFKNMVEANKALSGTNLKEIKGRQVAVDWAIAKDKYVGKQPNSTEIKKQNEKDTAVADEGEDDDDEDDDNDESGSEKEDDKAAKKATQTSAAAPKKGQSQRSGQEEEETEDDGDSNDDDDDSGDDDDMEEEEQNSSGSEGSDSDDGSGPPSDDDDDDDSYGDDDNDASSKKKKKRVLPSDVNEGKTIFIRNLSFDTEEDDLGEALSQFGELNYVRVVMHPDTETSKGCAFAQFKSKEAADKCIAASQDASPSGGIRVDGRQLNVVAAVSREDAVKLKDKKPKVQTGSRNLYLAREGLIRAGTKAAEGVPETDMVKRARFEDLKRAKLRDIGVFVSKTRLCVHNLPKSVDQKRLRGLCLQAAGGGKAVRITECRVMYDRKPEKGQVMGQSLGYGFVEYQEHEHALKALRHLNNNPDIFGPNKRPIVEFSLEDRRKLKMKEMRQQQSKQFQRNPGSQGAEDQAAGGQGKQQQKPKQQQQQKPKQPQQQQQQKSKQGQQQPQQQKSKPNQQQQQKSALKRKAEEEQQEALAGSEATSSHYSGFRTTPEVEQVELADGKKRRKVLPLPKKRGPKIRHRDKGKPPPVQPKAVKKGPTRKEQLAMRSLEKVRQPKKQNAKPRKKKLRNKEDDRFESLVEQYKRKLIGNSSKALVIKKSKWFSS</sequence>
<dbReference type="Pfam" id="PF00076">
    <property type="entry name" value="RRM_1"/>
    <property type="match status" value="4"/>
</dbReference>
<keyword evidence="10" id="KW-0508">mRNA splicing</keyword>
<feature type="compositionally biased region" description="Polar residues" evidence="17">
    <location>
        <begin position="691"/>
        <end position="701"/>
    </location>
</feature>
<dbReference type="InterPro" id="IPR051945">
    <property type="entry name" value="RRM_MRD1_RNA_proc_ribogen"/>
</dbReference>
<dbReference type="EMBL" id="JBHFQA010000009">
    <property type="protein sequence ID" value="KAL2093703.1"/>
    <property type="molecule type" value="Genomic_DNA"/>
</dbReference>
<feature type="domain" description="RRM" evidence="18">
    <location>
        <begin position="115"/>
        <end position="192"/>
    </location>
</feature>